<evidence type="ECO:0000256" key="1">
    <source>
        <dbReference type="SAM" id="MobiDB-lite"/>
    </source>
</evidence>
<reference evidence="2 3" key="1">
    <citation type="journal article" date="2010" name="Cell">
        <title>The genome of Naegleria gruberi illuminates early eukaryotic versatility.</title>
        <authorList>
            <person name="Fritz-Laylin L.K."/>
            <person name="Prochnik S.E."/>
            <person name="Ginger M.L."/>
            <person name="Dacks J.B."/>
            <person name="Carpenter M.L."/>
            <person name="Field M.C."/>
            <person name="Kuo A."/>
            <person name="Paredez A."/>
            <person name="Chapman J."/>
            <person name="Pham J."/>
            <person name="Shu S."/>
            <person name="Neupane R."/>
            <person name="Cipriano M."/>
            <person name="Mancuso J."/>
            <person name="Tu H."/>
            <person name="Salamov A."/>
            <person name="Lindquist E."/>
            <person name="Shapiro H."/>
            <person name="Lucas S."/>
            <person name="Grigoriev I.V."/>
            <person name="Cande W.Z."/>
            <person name="Fulton C."/>
            <person name="Rokhsar D.S."/>
            <person name="Dawson S.C."/>
        </authorList>
    </citation>
    <scope>NUCLEOTIDE SEQUENCE [LARGE SCALE GENOMIC DNA]</scope>
    <source>
        <strain evidence="2 3">NEG-M</strain>
    </source>
</reference>
<organism evidence="3">
    <name type="scientific">Naegleria gruberi</name>
    <name type="common">Amoeba</name>
    <dbReference type="NCBI Taxonomy" id="5762"/>
    <lineage>
        <taxon>Eukaryota</taxon>
        <taxon>Discoba</taxon>
        <taxon>Heterolobosea</taxon>
        <taxon>Tetramitia</taxon>
        <taxon>Eutetramitia</taxon>
        <taxon>Vahlkampfiidae</taxon>
        <taxon>Naegleria</taxon>
    </lineage>
</organism>
<dbReference type="OMA" id="IDWMDGT"/>
<keyword evidence="3" id="KW-1185">Reference proteome</keyword>
<evidence type="ECO:0000313" key="3">
    <source>
        <dbReference type="Proteomes" id="UP000006671"/>
    </source>
</evidence>
<proteinExistence type="predicted"/>
<dbReference type="GeneID" id="8862925"/>
<dbReference type="InParanoid" id="D2W293"/>
<name>D2W293_NAEGR</name>
<dbReference type="VEuPathDB" id="AmoebaDB:NAEGRDRAFT_54138"/>
<accession>D2W293</accession>
<dbReference type="AlphaFoldDB" id="D2W293"/>
<feature type="compositionally biased region" description="Polar residues" evidence="1">
    <location>
        <begin position="1022"/>
        <end position="1032"/>
    </location>
</feature>
<dbReference type="EMBL" id="GG738925">
    <property type="protein sequence ID" value="EFC36823.1"/>
    <property type="molecule type" value="Genomic_DNA"/>
</dbReference>
<protein>
    <submittedName>
        <fullName evidence="2">Predicted protein</fullName>
    </submittedName>
</protein>
<gene>
    <name evidence="2" type="ORF">NAEGRDRAFT_54138</name>
</gene>
<dbReference type="Proteomes" id="UP000006671">
    <property type="component" value="Unassembled WGS sequence"/>
</dbReference>
<sequence>MCKLSSRSTQLIDKGTVCVCCQTTHNKKRWYRAFLLNKTGRNLASKELKKHIHQGFCCNRVFQWLKRKYVALCIDKIKKVKNYKIRKEELQHIETVPFETLIASRKNQTYSIIAHDDNQRSVLVLKRKADKVTSKKNQLKILGAKCIPLNSLIVNASPSDTMELMAKKKDLQDTVKDAKWFKSNSKIQKKRIIKQVNATIRKRKQLMAPLQTFGTNTPLSTAKLMNIINSKQTNKERISNTYLKNPLSRIRACFHDPIFEKYVCDMINNSSVSMKILATNILAELKAKSNDILNKINPEMYDKILKSFENQQKHSLNTDIPTILKYLYIDHYLNNEMDLQQICDMVDKVGGSLLVEKEGKWQEVARTLKITQKFGDEICRFGYFLQIGEKPPIRCFQRRNVKLDDDIYMPFFDEKEMKEDLQAWCIGQEIETDIDESVLYSVDEWCEAFKKNPLAVYIGNPIKVPINLNGKEIMVNGVMRNIIPVLIHHLLKCDQNGFIKQVADLVIGYKLIDWMDGTAMLNQSLTKVSIQLLWDEKLFNKEGYDYVTKPLPLTYVWCSETKYNVKTISQLLRDQYTQLVDFKMPLHEKTATFKLKFMSADYSNASKRWNHKVGGDYRCSKCPLPFTGNQWDYEQCLSCLNNGKSLQNLYATKKFPDGQVGLPHLVNDGKSTSLKERGLDEYENGSEILHVTKGIGAGMFSLFQKEKDFQEEKCYAALDENIRLNAKSSTMSNGDWRLVFCKYDVCVLPFVNQERENAELLMLYWRDILRFLYSKNEHSNIENQQFCVKVFVFGTLAVMRWGNNVVGLHFHDLWVHISLLVWKVNVYHLSAEKSEQAFSKEKRIAKNNTNHKTESAIVEIIRRSVLSEVVKQNYSNRSCVKSNVEKALKDIPIVPSVIPKAIMEHPKYSKWLSLFESKILAPNYPNFLKYDCKGHIMHGDNSELSVEFERLLEKCVITVTALRGKSKCPFCKKTEVISIDCLSGSCFACCEDSGCVFHTKIAEKLEKNKKKNKSNVPIINNSQANASQDSGNTMQLSNNTEFNPTTVNSIVNSEKKVQCVNDGCTLIKVSINCSNKMCSKCCKNVGEKLCKQHKITNQRRKSVSEQVIIQQQTVSFTSGSLTK</sequence>
<evidence type="ECO:0000313" key="2">
    <source>
        <dbReference type="EMBL" id="EFC36823.1"/>
    </source>
</evidence>
<dbReference type="OrthoDB" id="10461398at2759"/>
<dbReference type="RefSeq" id="XP_002669567.1">
    <property type="nucleotide sequence ID" value="XM_002669521.1"/>
</dbReference>
<feature type="region of interest" description="Disordered" evidence="1">
    <location>
        <begin position="1012"/>
        <end position="1032"/>
    </location>
</feature>
<dbReference type="KEGG" id="ngr:NAEGRDRAFT_54138"/>